<dbReference type="InterPro" id="IPR018575">
    <property type="entry name" value="Restrct_endonuc_II_Eco29kI"/>
</dbReference>
<dbReference type="Pfam" id="PF09517">
    <property type="entry name" value="RE_Eco29kI"/>
    <property type="match status" value="1"/>
</dbReference>
<keyword evidence="2" id="KW-1185">Reference proteome</keyword>
<keyword evidence="1" id="KW-0255">Endonuclease</keyword>
<protein>
    <submittedName>
        <fullName evidence="1">Eco29kI family restriction endonuclease</fullName>
    </submittedName>
</protein>
<dbReference type="AlphaFoldDB" id="A0A6I6LED3"/>
<dbReference type="REBASE" id="376043">
    <property type="entry name" value="Ssp1753ORF9335P"/>
</dbReference>
<evidence type="ECO:0000313" key="2">
    <source>
        <dbReference type="Proteomes" id="UP000428803"/>
    </source>
</evidence>
<proteinExistence type="predicted"/>
<reference evidence="2" key="1">
    <citation type="submission" date="2019-01" db="EMBL/GenBank/DDBJ databases">
        <title>Sphingorhabdus lacus sp.nov., isolated from an oligotrophic freshwater lake.</title>
        <authorList>
            <person name="Park M."/>
        </authorList>
    </citation>
    <scope>NUCLEOTIDE SEQUENCE [LARGE SCALE GENOMIC DNA]</scope>
    <source>
        <strain evidence="2">IMCC1753</strain>
    </source>
</reference>
<name>A0A6I6LED3_9SPHN</name>
<dbReference type="EMBL" id="CP035733">
    <property type="protein sequence ID" value="QGY80802.1"/>
    <property type="molecule type" value="Genomic_DNA"/>
</dbReference>
<dbReference type="KEGG" id="slaa:EUU25_09330"/>
<accession>A0A6I6LED3</accession>
<dbReference type="OrthoDB" id="4187639at2"/>
<gene>
    <name evidence="1" type="ORF">EUU25_09330</name>
</gene>
<sequence>MPSKKQSSLDTDFNPFDPLAVENVGVTLAVELLEQPLVQMPPQTPFRGAGIYALYYRGAHPAYADLIAYDAGRAKYPVYIGKAAGESAKQGFNPKSSSKQKLFDRIDQHAKSIDSVQNLSIEDFSCRYLVLNDAYIALAESVMIRVFRPPWNGMSFGSKVVGVHRMGGKPPLWDSLHPGRGGRPQGSTERATVAADLIAKRVAELNDQIHDPVLKRMHDRITNFI</sequence>
<keyword evidence="1" id="KW-0540">Nuclease</keyword>
<dbReference type="GO" id="GO:0004519">
    <property type="term" value="F:endonuclease activity"/>
    <property type="evidence" value="ECO:0007669"/>
    <property type="project" value="UniProtKB-KW"/>
</dbReference>
<organism evidence="1 2">
    <name type="scientific">Sphingorhabdus lacus</name>
    <dbReference type="NCBI Taxonomy" id="392610"/>
    <lineage>
        <taxon>Bacteria</taxon>
        <taxon>Pseudomonadati</taxon>
        <taxon>Pseudomonadota</taxon>
        <taxon>Alphaproteobacteria</taxon>
        <taxon>Sphingomonadales</taxon>
        <taxon>Sphingomonadaceae</taxon>
        <taxon>Sphingorhabdus</taxon>
    </lineage>
</organism>
<evidence type="ECO:0000313" key="1">
    <source>
        <dbReference type="EMBL" id="QGY80802.1"/>
    </source>
</evidence>
<dbReference type="Proteomes" id="UP000428803">
    <property type="component" value="Chromosome"/>
</dbReference>
<keyword evidence="1" id="KW-0378">Hydrolase</keyword>
<dbReference type="RefSeq" id="WP_158900377.1">
    <property type="nucleotide sequence ID" value="NZ_CP035733.1"/>
</dbReference>